<gene>
    <name evidence="1" type="ORF">SAMN04487964_11221</name>
</gene>
<comment type="caution">
    <text evidence="1">The sequence shown here is derived from an EMBL/GenBank/DDBJ whole genome shotgun (WGS) entry which is preliminary data.</text>
</comment>
<dbReference type="EMBL" id="FXWV01000012">
    <property type="protein sequence ID" value="SMR76621.1"/>
    <property type="molecule type" value="Genomic_DNA"/>
</dbReference>
<proteinExistence type="predicted"/>
<dbReference type="Proteomes" id="UP001159257">
    <property type="component" value="Unassembled WGS sequence"/>
</dbReference>
<accession>A0ABY1S2J4</accession>
<sequence>MENRNHFDLTAKALKGVAVRSGINIRSLDANLKSSFHTISAFKLSTSL</sequence>
<evidence type="ECO:0000313" key="2">
    <source>
        <dbReference type="Proteomes" id="UP001159257"/>
    </source>
</evidence>
<evidence type="ECO:0000313" key="1">
    <source>
        <dbReference type="EMBL" id="SMR76621.1"/>
    </source>
</evidence>
<keyword evidence="2" id="KW-1185">Reference proteome</keyword>
<organism evidence="1 2">
    <name type="scientific">Marinobacterium sediminicola</name>
    <dbReference type="NCBI Taxonomy" id="518898"/>
    <lineage>
        <taxon>Bacteria</taxon>
        <taxon>Pseudomonadati</taxon>
        <taxon>Pseudomonadota</taxon>
        <taxon>Gammaproteobacteria</taxon>
        <taxon>Oceanospirillales</taxon>
        <taxon>Oceanospirillaceae</taxon>
        <taxon>Marinobacterium</taxon>
    </lineage>
</organism>
<reference evidence="1 2" key="1">
    <citation type="submission" date="2017-05" db="EMBL/GenBank/DDBJ databases">
        <authorList>
            <person name="Varghese N."/>
            <person name="Submissions S."/>
        </authorList>
    </citation>
    <scope>NUCLEOTIDE SEQUENCE [LARGE SCALE GENOMIC DNA]</scope>
    <source>
        <strain evidence="1 2">CGMCC 1.7287</strain>
    </source>
</reference>
<name>A0ABY1S2J4_9GAMM</name>
<protein>
    <submittedName>
        <fullName evidence="1">Uncharacterized protein</fullName>
    </submittedName>
</protein>